<dbReference type="STRING" id="1123350.SAMN02744040_01180"/>
<keyword evidence="2" id="KW-1185">Reference proteome</keyword>
<name>A0A1M5R1E4_9FIRM</name>
<evidence type="ECO:0008006" key="3">
    <source>
        <dbReference type="Google" id="ProtNLM"/>
    </source>
</evidence>
<sequence length="68" mass="7968">MKAKEVLELLQISRPTLTKYVKEGIIKTTTLSNGRYDYDKDSVIGYSIRMYNKRKGKRIKAILEERES</sequence>
<evidence type="ECO:0000313" key="2">
    <source>
        <dbReference type="Proteomes" id="UP000242520"/>
    </source>
</evidence>
<organism evidence="1 2">
    <name type="scientific">Tepidibacter thalassicus DSM 15285</name>
    <dbReference type="NCBI Taxonomy" id="1123350"/>
    <lineage>
        <taxon>Bacteria</taxon>
        <taxon>Bacillati</taxon>
        <taxon>Bacillota</taxon>
        <taxon>Clostridia</taxon>
        <taxon>Peptostreptococcales</taxon>
        <taxon>Peptostreptococcaceae</taxon>
        <taxon>Tepidibacter</taxon>
    </lineage>
</organism>
<reference evidence="2" key="1">
    <citation type="submission" date="2016-11" db="EMBL/GenBank/DDBJ databases">
        <authorList>
            <person name="Varghese N."/>
            <person name="Submissions S."/>
        </authorList>
    </citation>
    <scope>NUCLEOTIDE SEQUENCE [LARGE SCALE GENOMIC DNA]</scope>
    <source>
        <strain evidence="2">DSM 15285</strain>
    </source>
</reference>
<dbReference type="InterPro" id="IPR009061">
    <property type="entry name" value="DNA-bd_dom_put_sf"/>
</dbReference>
<dbReference type="Gene3D" id="1.10.1660.10">
    <property type="match status" value="1"/>
</dbReference>
<protein>
    <recommendedName>
        <fullName evidence="3">MerR HTH family regulatory protein</fullName>
    </recommendedName>
</protein>
<proteinExistence type="predicted"/>
<gene>
    <name evidence="1" type="ORF">SAMN02744040_01180</name>
</gene>
<accession>A0A1M5R1E4</accession>
<evidence type="ECO:0000313" key="1">
    <source>
        <dbReference type="EMBL" id="SHH19789.1"/>
    </source>
</evidence>
<dbReference type="AlphaFoldDB" id="A0A1M5R1E4"/>
<dbReference type="Proteomes" id="UP000242520">
    <property type="component" value="Unassembled WGS sequence"/>
</dbReference>
<dbReference type="EMBL" id="FQXH01000010">
    <property type="protein sequence ID" value="SHH19789.1"/>
    <property type="molecule type" value="Genomic_DNA"/>
</dbReference>
<dbReference type="SUPFAM" id="SSF46955">
    <property type="entry name" value="Putative DNA-binding domain"/>
    <property type="match status" value="1"/>
</dbReference>